<proteinExistence type="predicted"/>
<evidence type="ECO:0000313" key="2">
    <source>
        <dbReference type="Proteomes" id="UP000319267"/>
    </source>
</evidence>
<dbReference type="AlphaFoldDB" id="A0A521CE70"/>
<dbReference type="OrthoDB" id="1062680at2"/>
<evidence type="ECO:0000313" key="1">
    <source>
        <dbReference type="EMBL" id="SMO57071.1"/>
    </source>
</evidence>
<dbReference type="InterPro" id="IPR025345">
    <property type="entry name" value="DUF4249"/>
</dbReference>
<organism evidence="1 2">
    <name type="scientific">Flavobacterium nitrogenifigens</name>
    <dbReference type="NCBI Taxonomy" id="1617283"/>
    <lineage>
        <taxon>Bacteria</taxon>
        <taxon>Pseudomonadati</taxon>
        <taxon>Bacteroidota</taxon>
        <taxon>Flavobacteriia</taxon>
        <taxon>Flavobacteriales</taxon>
        <taxon>Flavobacteriaceae</taxon>
        <taxon>Flavobacterium</taxon>
    </lineage>
</organism>
<name>A0A521CE70_9FLAO</name>
<gene>
    <name evidence="1" type="ORF">SAMN06265220_102225</name>
</gene>
<sequence length="394" mass="45282">MHMNLSIIKKTSLAIFAFAFLSSCTEQYVYQNQDFEDAMTVEATLTNELKYQEINISRTRLVNDTIKKPESGANVTVVDSDGNVFNFDEKDGKYISVNEFKAEPNKNYQLKITTKSGKSYVSSTEILPTENNINLETAIEEKDGTRGVQVNVKSFDPTNTSKYYRYEYEETYKIITPYNIQTRLKLVQKSDYSYSFEKVPAEPNTQICYTTKNSTGIRQTSTVNLTEDRVKYPVRFIKDTDYMLTNRYSIMVSQYTQSQSAYDYYYKSKKMIDSGELLSPNQPGYVVGNIKSTTDLHEKVVGYFEVASVSRKRIFFNFNDFFPSEKPVKYFQTCDARPFGFDEIKQQNYLLLSTHVYIGDGPGGIIPTSFIMVEKKCGDCTTFSSNVIPSFWEN</sequence>
<reference evidence="1 2" key="1">
    <citation type="submission" date="2017-05" db="EMBL/GenBank/DDBJ databases">
        <authorList>
            <person name="Varghese N."/>
            <person name="Submissions S."/>
        </authorList>
    </citation>
    <scope>NUCLEOTIDE SEQUENCE [LARGE SCALE GENOMIC DNA]</scope>
    <source>
        <strain evidence="1 2">DSM 29982</strain>
    </source>
</reference>
<dbReference type="Proteomes" id="UP000319267">
    <property type="component" value="Unassembled WGS sequence"/>
</dbReference>
<keyword evidence="2" id="KW-1185">Reference proteome</keyword>
<dbReference type="Pfam" id="PF14054">
    <property type="entry name" value="DUF4249"/>
    <property type="match status" value="1"/>
</dbReference>
<evidence type="ECO:0008006" key="3">
    <source>
        <dbReference type="Google" id="ProtNLM"/>
    </source>
</evidence>
<dbReference type="EMBL" id="FXTQ01000002">
    <property type="protein sequence ID" value="SMO57071.1"/>
    <property type="molecule type" value="Genomic_DNA"/>
</dbReference>
<accession>A0A521CE70</accession>
<protein>
    <recommendedName>
        <fullName evidence="3">DUF4249 domain-containing protein</fullName>
    </recommendedName>
</protein>